<evidence type="ECO:0000259" key="4">
    <source>
        <dbReference type="PROSITE" id="PS51779"/>
    </source>
</evidence>
<protein>
    <recommendedName>
        <fullName evidence="4">POTRA domain-containing protein</fullName>
    </recommendedName>
</protein>
<proteinExistence type="predicted"/>
<sequence length="268" mass="31155">MKPVNIKNLNSYRDNLARGKRRRFILKFAGFLFFLAFLTGGVAYLLFFAKVFDVRNITINGLKTVEDDYVLREIRQTMEVKTLGYLRMQENILFFDGEALAAKLSAEFPVLKTIGIEKKLRHELIINFFERMPSGIWCFDPGKCRYFDSEGVLWGEPVRSSGFLLLMIDDLRKSDNQERIDIDFFNGIRLAAETLKKRNISTKEAGIPEDSVMDFYLVADGGYRLIFNLDTDIEGQVEVLKIFLNDKSNVDFRPQYIDLRIDGRVYYK</sequence>
<name>A0A1F8GK30_9BACT</name>
<dbReference type="GO" id="GO:0016020">
    <property type="term" value="C:membrane"/>
    <property type="evidence" value="ECO:0007669"/>
    <property type="project" value="UniProtKB-SubCell"/>
</dbReference>
<dbReference type="EMBL" id="MGKL01000013">
    <property type="protein sequence ID" value="OGN25767.1"/>
    <property type="molecule type" value="Genomic_DNA"/>
</dbReference>
<keyword evidence="3" id="KW-0812">Transmembrane</keyword>
<dbReference type="STRING" id="1802697.A2925_01095"/>
<dbReference type="InterPro" id="IPR034746">
    <property type="entry name" value="POTRA"/>
</dbReference>
<reference evidence="5 6" key="1">
    <citation type="journal article" date="2016" name="Nat. Commun.">
        <title>Thousands of microbial genomes shed light on interconnected biogeochemical processes in an aquifer system.</title>
        <authorList>
            <person name="Anantharaman K."/>
            <person name="Brown C.T."/>
            <person name="Hug L.A."/>
            <person name="Sharon I."/>
            <person name="Castelle C.J."/>
            <person name="Probst A.J."/>
            <person name="Thomas B.C."/>
            <person name="Singh A."/>
            <person name="Wilkins M.J."/>
            <person name="Karaoz U."/>
            <person name="Brodie E.L."/>
            <person name="Williams K.H."/>
            <person name="Hubbard S.S."/>
            <person name="Banfield J.F."/>
        </authorList>
    </citation>
    <scope>NUCLEOTIDE SEQUENCE [LARGE SCALE GENOMIC DNA]</scope>
</reference>
<evidence type="ECO:0000313" key="6">
    <source>
        <dbReference type="Proteomes" id="UP000178256"/>
    </source>
</evidence>
<dbReference type="PROSITE" id="PS51779">
    <property type="entry name" value="POTRA"/>
    <property type="match status" value="1"/>
</dbReference>
<keyword evidence="3" id="KW-1133">Transmembrane helix</keyword>
<comment type="caution">
    <text evidence="5">The sequence shown here is derived from an EMBL/GenBank/DDBJ whole genome shotgun (WGS) entry which is preliminary data.</text>
</comment>
<gene>
    <name evidence="5" type="ORF">A2925_01095</name>
</gene>
<comment type="subcellular location">
    <subcellularLocation>
        <location evidence="1">Membrane</location>
    </subcellularLocation>
</comment>
<evidence type="ECO:0000313" key="5">
    <source>
        <dbReference type="EMBL" id="OGN25767.1"/>
    </source>
</evidence>
<evidence type="ECO:0000256" key="3">
    <source>
        <dbReference type="SAM" id="Phobius"/>
    </source>
</evidence>
<accession>A0A1F8GK30</accession>
<keyword evidence="2 3" id="KW-0472">Membrane</keyword>
<feature type="domain" description="POTRA" evidence="4">
    <location>
        <begin position="52"/>
        <end position="131"/>
    </location>
</feature>
<evidence type="ECO:0000256" key="2">
    <source>
        <dbReference type="ARBA" id="ARBA00023136"/>
    </source>
</evidence>
<organism evidence="5 6">
    <name type="scientific">Candidatus Yanofskybacteria bacterium RIFCSPLOWO2_01_FULL_44_22</name>
    <dbReference type="NCBI Taxonomy" id="1802697"/>
    <lineage>
        <taxon>Bacteria</taxon>
        <taxon>Candidatus Yanofskyibacteriota</taxon>
    </lineage>
</organism>
<dbReference type="Proteomes" id="UP000178256">
    <property type="component" value="Unassembled WGS sequence"/>
</dbReference>
<feature type="transmembrane region" description="Helical" evidence="3">
    <location>
        <begin position="24"/>
        <end position="47"/>
    </location>
</feature>
<evidence type="ECO:0000256" key="1">
    <source>
        <dbReference type="ARBA" id="ARBA00004370"/>
    </source>
</evidence>
<dbReference type="AlphaFoldDB" id="A0A1F8GK30"/>